<dbReference type="SUPFAM" id="SSF56112">
    <property type="entry name" value="Protein kinase-like (PK-like)"/>
    <property type="match status" value="1"/>
</dbReference>
<keyword evidence="2" id="KW-1185">Reference proteome</keyword>
<name>A0ABW1FI18_9ACTN</name>
<dbReference type="InterPro" id="IPR006748">
    <property type="entry name" value="NH2Glyco/OHUrea_AB-resist_kin"/>
</dbReference>
<organism evidence="1 2">
    <name type="scientific">Streptomyces ramulosus</name>
    <dbReference type="NCBI Taxonomy" id="47762"/>
    <lineage>
        <taxon>Bacteria</taxon>
        <taxon>Bacillati</taxon>
        <taxon>Actinomycetota</taxon>
        <taxon>Actinomycetes</taxon>
        <taxon>Kitasatosporales</taxon>
        <taxon>Streptomycetaceae</taxon>
        <taxon>Streptomyces</taxon>
    </lineage>
</organism>
<dbReference type="InterPro" id="IPR011009">
    <property type="entry name" value="Kinase-like_dom_sf"/>
</dbReference>
<sequence length="316" mass="33578">MNTDSRRTADRFPPGLTMLRTVRRTAEGRAWLARLPELVRAAEERWGLRLGAPYDGGSCAWVAPAELPDGTPAVLKVGLPHREADGEAPALRAWAGAGAVRLLDHDPALGALLIERCTPGTPLGAAPLPPERRLTLAAEVLRGLWAAPRPADGGPEPMTAVCDEWAALAEERAARLRTGYDPGLVALGARLLRTLPRDARRTAVVHGDANPGNVLAARRRPWLAIDPKPMTGDPAYDPWPLLMQIDDPFAHRDPGPVLHARAALLGDALDEDPARLLAWAAARGVESALHEAAHGAVAGGAEELRRARVAADLAGC</sequence>
<reference evidence="2" key="1">
    <citation type="journal article" date="2019" name="Int. J. Syst. Evol. Microbiol.">
        <title>The Global Catalogue of Microorganisms (GCM) 10K type strain sequencing project: providing services to taxonomists for standard genome sequencing and annotation.</title>
        <authorList>
            <consortium name="The Broad Institute Genomics Platform"/>
            <consortium name="The Broad Institute Genome Sequencing Center for Infectious Disease"/>
            <person name="Wu L."/>
            <person name="Ma J."/>
        </authorList>
    </citation>
    <scope>NUCLEOTIDE SEQUENCE [LARGE SCALE GENOMIC DNA]</scope>
    <source>
        <strain evidence="2">CGMCC 1.15809</strain>
    </source>
</reference>
<protein>
    <submittedName>
        <fullName evidence="1">Aminoglycoside phosphotransferase family protein</fullName>
    </submittedName>
</protein>
<evidence type="ECO:0000313" key="2">
    <source>
        <dbReference type="Proteomes" id="UP001596241"/>
    </source>
</evidence>
<comment type="caution">
    <text evidence="1">The sequence shown here is derived from an EMBL/GenBank/DDBJ whole genome shotgun (WGS) entry which is preliminary data.</text>
</comment>
<dbReference type="EMBL" id="JBHSPW010000002">
    <property type="protein sequence ID" value="MFC5892508.1"/>
    <property type="molecule type" value="Genomic_DNA"/>
</dbReference>
<evidence type="ECO:0000313" key="1">
    <source>
        <dbReference type="EMBL" id="MFC5892508.1"/>
    </source>
</evidence>
<dbReference type="RefSeq" id="WP_345087918.1">
    <property type="nucleotide sequence ID" value="NZ_BAAAWG010000013.1"/>
</dbReference>
<dbReference type="Pfam" id="PF04655">
    <property type="entry name" value="APH_6_hur"/>
    <property type="match status" value="1"/>
</dbReference>
<accession>A0ABW1FI18</accession>
<proteinExistence type="predicted"/>
<dbReference type="Gene3D" id="3.90.1200.10">
    <property type="match status" value="1"/>
</dbReference>
<dbReference type="Proteomes" id="UP001596241">
    <property type="component" value="Unassembled WGS sequence"/>
</dbReference>
<gene>
    <name evidence="1" type="ORF">ACFP3M_06710</name>
</gene>